<name>A0ABV6L8E0_9SPHI</name>
<organism evidence="1 2">
    <name type="scientific">Mucilaginibacter angelicae</name>
    <dbReference type="NCBI Taxonomy" id="869718"/>
    <lineage>
        <taxon>Bacteria</taxon>
        <taxon>Pseudomonadati</taxon>
        <taxon>Bacteroidota</taxon>
        <taxon>Sphingobacteriia</taxon>
        <taxon>Sphingobacteriales</taxon>
        <taxon>Sphingobacteriaceae</taxon>
        <taxon>Mucilaginibacter</taxon>
    </lineage>
</organism>
<reference evidence="1 2" key="1">
    <citation type="submission" date="2024-09" db="EMBL/GenBank/DDBJ databases">
        <authorList>
            <person name="Sun Q."/>
            <person name="Mori K."/>
        </authorList>
    </citation>
    <scope>NUCLEOTIDE SEQUENCE [LARGE SCALE GENOMIC DNA]</scope>
    <source>
        <strain evidence="1 2">NCAIM B.02415</strain>
    </source>
</reference>
<accession>A0ABV6L8E0</accession>
<dbReference type="Proteomes" id="UP001589828">
    <property type="component" value="Unassembled WGS sequence"/>
</dbReference>
<dbReference type="EMBL" id="JBHLTS010000022">
    <property type="protein sequence ID" value="MFC0515739.1"/>
    <property type="molecule type" value="Genomic_DNA"/>
</dbReference>
<comment type="caution">
    <text evidence="1">The sequence shown here is derived from an EMBL/GenBank/DDBJ whole genome shotgun (WGS) entry which is preliminary data.</text>
</comment>
<protein>
    <recommendedName>
        <fullName evidence="3">Lipoprotein</fullName>
    </recommendedName>
</protein>
<evidence type="ECO:0000313" key="2">
    <source>
        <dbReference type="Proteomes" id="UP001589828"/>
    </source>
</evidence>
<gene>
    <name evidence="1" type="ORF">ACFFGT_16075</name>
</gene>
<evidence type="ECO:0008006" key="3">
    <source>
        <dbReference type="Google" id="ProtNLM"/>
    </source>
</evidence>
<dbReference type="PROSITE" id="PS51257">
    <property type="entry name" value="PROKAR_LIPOPROTEIN"/>
    <property type="match status" value="1"/>
</dbReference>
<keyword evidence="2" id="KW-1185">Reference proteome</keyword>
<dbReference type="RefSeq" id="WP_377023540.1">
    <property type="nucleotide sequence ID" value="NZ_JBHLTS010000022.1"/>
</dbReference>
<sequence length="218" mass="25720">MGKIKAINVHVLLPVQITLCLLVSSCRNNAIKRDFFLTMKESYKDVPIDSSGYFIRNFGLSSLSETILQKQYWYLNSKEGAYLYLNGLIRRDDQQIMFIPYDLTTPKEFKLFDFSCDVGANWKIYYDKLKRHNGDSVVFRGRFKENHELCYVFRIHPFYNKSDGAKYFYGHTIEVFVSNTNGIISISEPADDKFNFFRKLYLYPHEQFVNRLKNAEDL</sequence>
<evidence type="ECO:0000313" key="1">
    <source>
        <dbReference type="EMBL" id="MFC0515739.1"/>
    </source>
</evidence>
<proteinExistence type="predicted"/>